<dbReference type="Proteomes" id="UP001596109">
    <property type="component" value="Unassembled WGS sequence"/>
</dbReference>
<feature type="domain" description="XdhC Rossmann" evidence="2">
    <location>
        <begin position="219"/>
        <end position="358"/>
    </location>
</feature>
<evidence type="ECO:0000313" key="3">
    <source>
        <dbReference type="EMBL" id="MFC5587792.1"/>
    </source>
</evidence>
<feature type="domain" description="XdhC- CoxI" evidence="1">
    <location>
        <begin position="35"/>
        <end position="97"/>
    </location>
</feature>
<dbReference type="PANTHER" id="PTHR30388:SF6">
    <property type="entry name" value="XANTHINE DEHYDROGENASE SUBUNIT A-RELATED"/>
    <property type="match status" value="1"/>
</dbReference>
<protein>
    <submittedName>
        <fullName evidence="3">XdhC family protein</fullName>
    </submittedName>
</protein>
<dbReference type="Pfam" id="PF02625">
    <property type="entry name" value="XdhC_CoxI"/>
    <property type="match status" value="1"/>
</dbReference>
<dbReference type="RefSeq" id="WP_381430276.1">
    <property type="nucleotide sequence ID" value="NZ_JBHSNO010000001.1"/>
</dbReference>
<gene>
    <name evidence="3" type="ORF">ACFPRA_02575</name>
</gene>
<dbReference type="PANTHER" id="PTHR30388">
    <property type="entry name" value="ALDEHYDE OXIDOREDUCTASE MOLYBDENUM COFACTOR ASSEMBLY PROTEIN"/>
    <property type="match status" value="1"/>
</dbReference>
<evidence type="ECO:0000259" key="2">
    <source>
        <dbReference type="Pfam" id="PF13478"/>
    </source>
</evidence>
<dbReference type="InterPro" id="IPR027051">
    <property type="entry name" value="XdhC_Rossmann_dom"/>
</dbReference>
<reference evidence="4" key="1">
    <citation type="journal article" date="2019" name="Int. J. Syst. Evol. Microbiol.">
        <title>The Global Catalogue of Microorganisms (GCM) 10K type strain sequencing project: providing services to taxonomists for standard genome sequencing and annotation.</title>
        <authorList>
            <consortium name="The Broad Institute Genomics Platform"/>
            <consortium name="The Broad Institute Genome Sequencing Center for Infectious Disease"/>
            <person name="Wu L."/>
            <person name="Ma J."/>
        </authorList>
    </citation>
    <scope>NUCLEOTIDE SEQUENCE [LARGE SCALE GENOMIC DNA]</scope>
    <source>
        <strain evidence="4">CGMCC 4.1434</strain>
    </source>
</reference>
<dbReference type="InterPro" id="IPR003777">
    <property type="entry name" value="XdhC_CoxI"/>
</dbReference>
<keyword evidence="4" id="KW-1185">Reference proteome</keyword>
<dbReference type="Pfam" id="PF13478">
    <property type="entry name" value="XdhC_C"/>
    <property type="match status" value="1"/>
</dbReference>
<accession>A0ABW0TEE8</accession>
<proteinExistence type="predicted"/>
<sequence>MKWPSLGKQFSNAVFGVNDMQEIYEEIMRCKKLGLDGVLGTIISTEGSTYQKTGTKCFIAADGKLTGIVSGGCVEGDLHIIADEVIDRGKPKIVHYDFQDEGDLIWGLGVGCNGKMDVFLEPFRPEKDAVQAEQIQKWFERGKSEILHSITVTDAEDNHYIGRKWLINPQALDFDLVPFKEIMHDYLENEGSVAASVVQTADKGTFRLFYDVIDPAPTLAIFGGGSDAVPLVQLAKKMKWYVTVLDHRPAFANSGNFPEADAVICYPPGSVPNFELDSNTYVVIMSHHFLQDQIVLKEVINSEAAYIGLLGPRRRTDELAKDLHLESHSNSHKIHSPIGLDIGSETPEEIALSIISEVISVYRGGTGSKLTTLEGKFNSCEKKGLLI</sequence>
<comment type="caution">
    <text evidence="3">The sequence shown here is derived from an EMBL/GenBank/DDBJ whole genome shotgun (WGS) entry which is preliminary data.</text>
</comment>
<dbReference type="InterPro" id="IPR052698">
    <property type="entry name" value="MoCofactor_Util/Proc"/>
</dbReference>
<dbReference type="Gene3D" id="3.40.50.720">
    <property type="entry name" value="NAD(P)-binding Rossmann-like Domain"/>
    <property type="match status" value="1"/>
</dbReference>
<organism evidence="3 4">
    <name type="scientific">Sporosarcina soli</name>
    <dbReference type="NCBI Taxonomy" id="334736"/>
    <lineage>
        <taxon>Bacteria</taxon>
        <taxon>Bacillati</taxon>
        <taxon>Bacillota</taxon>
        <taxon>Bacilli</taxon>
        <taxon>Bacillales</taxon>
        <taxon>Caryophanaceae</taxon>
        <taxon>Sporosarcina</taxon>
    </lineage>
</organism>
<evidence type="ECO:0000313" key="4">
    <source>
        <dbReference type="Proteomes" id="UP001596109"/>
    </source>
</evidence>
<name>A0ABW0TEE8_9BACL</name>
<evidence type="ECO:0000259" key="1">
    <source>
        <dbReference type="Pfam" id="PF02625"/>
    </source>
</evidence>
<dbReference type="EMBL" id="JBHSNO010000001">
    <property type="protein sequence ID" value="MFC5587792.1"/>
    <property type="molecule type" value="Genomic_DNA"/>
</dbReference>